<dbReference type="InterPro" id="IPR004685">
    <property type="entry name" value="Brnchd-chn_aa_trnsp_Livcs"/>
</dbReference>
<feature type="transmembrane region" description="Helical" evidence="9">
    <location>
        <begin position="245"/>
        <end position="271"/>
    </location>
</feature>
<evidence type="ECO:0000256" key="4">
    <source>
        <dbReference type="ARBA" id="ARBA00022475"/>
    </source>
</evidence>
<dbReference type="PANTHER" id="PTHR30588:SF0">
    <property type="entry name" value="BRANCHED-CHAIN AMINO ACID PERMEASE BRNQ"/>
    <property type="match status" value="1"/>
</dbReference>
<feature type="transmembrane region" description="Helical" evidence="9">
    <location>
        <begin position="81"/>
        <end position="102"/>
    </location>
</feature>
<dbReference type="GO" id="GO:0015190">
    <property type="term" value="F:L-leucine transmembrane transporter activity"/>
    <property type="evidence" value="ECO:0007669"/>
    <property type="project" value="TreeGrafter"/>
</dbReference>
<keyword evidence="5 9" id="KW-0812">Transmembrane</keyword>
<keyword evidence="4" id="KW-1003">Cell membrane</keyword>
<reference evidence="10 11" key="1">
    <citation type="submission" date="2019-03" db="EMBL/GenBank/DDBJ databases">
        <authorList>
            <person name="Liu G."/>
        </authorList>
    </citation>
    <scope>NUCLEOTIDE SEQUENCE [LARGE SCALE GENOMIC DNA]</scope>
    <source>
        <strain evidence="10 11">DSM 19099</strain>
    </source>
</reference>
<feature type="transmembrane region" description="Helical" evidence="9">
    <location>
        <begin position="161"/>
        <end position="186"/>
    </location>
</feature>
<dbReference type="PANTHER" id="PTHR30588">
    <property type="entry name" value="BRANCHED-CHAIN AMINO ACID TRANSPORT SYSTEM 2 CARRIER PROTEIN"/>
    <property type="match status" value="1"/>
</dbReference>
<evidence type="ECO:0000256" key="6">
    <source>
        <dbReference type="ARBA" id="ARBA00022970"/>
    </source>
</evidence>
<feature type="transmembrane region" description="Helical" evidence="9">
    <location>
        <begin position="12"/>
        <end position="32"/>
    </location>
</feature>
<feature type="transmembrane region" description="Helical" evidence="9">
    <location>
        <begin position="381"/>
        <end position="399"/>
    </location>
</feature>
<dbReference type="GO" id="GO:0015188">
    <property type="term" value="F:L-isoleucine transmembrane transporter activity"/>
    <property type="evidence" value="ECO:0007669"/>
    <property type="project" value="TreeGrafter"/>
</dbReference>
<dbReference type="Pfam" id="PF05525">
    <property type="entry name" value="Branch_AA_trans"/>
    <property type="match status" value="1"/>
</dbReference>
<dbReference type="Proteomes" id="UP000298210">
    <property type="component" value="Unassembled WGS sequence"/>
</dbReference>
<evidence type="ECO:0000256" key="7">
    <source>
        <dbReference type="ARBA" id="ARBA00022989"/>
    </source>
</evidence>
<feature type="transmembrane region" description="Helical" evidence="9">
    <location>
        <begin position="351"/>
        <end position="372"/>
    </location>
</feature>
<comment type="caution">
    <text evidence="10">The sequence shown here is derived from an EMBL/GenBank/DDBJ whole genome shotgun (WGS) entry which is preliminary data.</text>
</comment>
<dbReference type="GO" id="GO:0015818">
    <property type="term" value="P:isoleucine transport"/>
    <property type="evidence" value="ECO:0007669"/>
    <property type="project" value="TreeGrafter"/>
</dbReference>
<feature type="transmembrane region" description="Helical" evidence="9">
    <location>
        <begin position="131"/>
        <end position="149"/>
    </location>
</feature>
<protein>
    <recommendedName>
        <fullName evidence="9">Branched-chain amino acid transport system carrier protein</fullName>
    </recommendedName>
</protein>
<keyword evidence="7 9" id="KW-1133">Transmembrane helix</keyword>
<comment type="subcellular location">
    <subcellularLocation>
        <location evidence="1 9">Cell membrane</location>
        <topology evidence="1 9">Multi-pass membrane protein</topology>
    </subcellularLocation>
</comment>
<evidence type="ECO:0000256" key="8">
    <source>
        <dbReference type="ARBA" id="ARBA00023136"/>
    </source>
</evidence>
<gene>
    <name evidence="10" type="primary">brnQ</name>
    <name evidence="10" type="ORF">E2L03_18795</name>
</gene>
<proteinExistence type="inferred from homology"/>
<evidence type="ECO:0000313" key="11">
    <source>
        <dbReference type="Proteomes" id="UP000298210"/>
    </source>
</evidence>
<feature type="transmembrane region" description="Helical" evidence="9">
    <location>
        <begin position="206"/>
        <end position="225"/>
    </location>
</feature>
<keyword evidence="3 9" id="KW-0813">Transport</keyword>
<comment type="similarity">
    <text evidence="2 9">Belongs to the branched chain amino acid transporter family.</text>
</comment>
<evidence type="ECO:0000256" key="3">
    <source>
        <dbReference type="ARBA" id="ARBA00022448"/>
    </source>
</evidence>
<sequence length="448" mass="48335">MMNQLSGISNKQTLYIGLMLFSLFFGAGNLIFPPELGQSAGSNAWPAIIGFLISGVGLPILGVMAITYVGSDDAEGLGRRVHPYFAIGFTALTFLTIGPFFAVPRTGTVSYEIGIRPFIERSESLNASSPLWLFLFSIAYFAIVFYLSLSPGKFVDRIGKIITPFLLLVIAILLVTVLFNPLGTYLEPVDSSFSDYPFFRGITEGYLTMDTIAAVVFGIIVVKAIKDFGVTDQRIVKRTAWKAGLIAAICLGTVYAGLGYLGAISASAISADSGAGILASVSFEYFGLGGNVLLGLIILGACIPTATGLISSCSFYFNKLFPRLSYKAFVIIFTLFSLGISNFGLNTIIEFSIPVLVFIYPIAIVLILLAFLEPLFKRRRIVYQMTVLFTAIASINEGLTAANPSWNYLRAVPLPFNDIGFAWALPAFIGFVIGLLLSPVFKGSEPKA</sequence>
<dbReference type="EMBL" id="SNUX01000004">
    <property type="protein sequence ID" value="TES46727.1"/>
    <property type="molecule type" value="Genomic_DNA"/>
</dbReference>
<evidence type="ECO:0000256" key="9">
    <source>
        <dbReference type="RuleBase" id="RU362122"/>
    </source>
</evidence>
<dbReference type="AlphaFoldDB" id="A0A4Y7WGH4"/>
<feature type="transmembrane region" description="Helical" evidence="9">
    <location>
        <begin position="324"/>
        <end position="345"/>
    </location>
</feature>
<name>A0A4Y7WGH4_9BACI</name>
<evidence type="ECO:0000256" key="2">
    <source>
        <dbReference type="ARBA" id="ARBA00008540"/>
    </source>
</evidence>
<feature type="transmembrane region" description="Helical" evidence="9">
    <location>
        <begin position="291"/>
        <end position="317"/>
    </location>
</feature>
<dbReference type="GO" id="GO:0015820">
    <property type="term" value="P:L-leucine transport"/>
    <property type="evidence" value="ECO:0007669"/>
    <property type="project" value="TreeGrafter"/>
</dbReference>
<dbReference type="GO" id="GO:0005304">
    <property type="term" value="F:L-valine transmembrane transporter activity"/>
    <property type="evidence" value="ECO:0007669"/>
    <property type="project" value="TreeGrafter"/>
</dbReference>
<dbReference type="GO" id="GO:0005886">
    <property type="term" value="C:plasma membrane"/>
    <property type="evidence" value="ECO:0007669"/>
    <property type="project" value="UniProtKB-SubCell"/>
</dbReference>
<comment type="function">
    <text evidence="9">Component of the transport system for branched-chain amino acids.</text>
</comment>
<accession>A0A4Y7WGH4</accession>
<keyword evidence="8 9" id="KW-0472">Membrane</keyword>
<evidence type="ECO:0000256" key="5">
    <source>
        <dbReference type="ARBA" id="ARBA00022692"/>
    </source>
</evidence>
<dbReference type="NCBIfam" id="TIGR00796">
    <property type="entry name" value="livcs"/>
    <property type="match status" value="1"/>
</dbReference>
<evidence type="ECO:0000256" key="1">
    <source>
        <dbReference type="ARBA" id="ARBA00004651"/>
    </source>
</evidence>
<keyword evidence="6 9" id="KW-0029">Amino-acid transport</keyword>
<evidence type="ECO:0000313" key="10">
    <source>
        <dbReference type="EMBL" id="TES46727.1"/>
    </source>
</evidence>
<feature type="transmembrane region" description="Helical" evidence="9">
    <location>
        <begin position="44"/>
        <end position="69"/>
    </location>
</feature>
<feature type="transmembrane region" description="Helical" evidence="9">
    <location>
        <begin position="419"/>
        <end position="441"/>
    </location>
</feature>
<organism evidence="10 11">
    <name type="scientific">Shouchella lehensis</name>
    <dbReference type="NCBI Taxonomy" id="300825"/>
    <lineage>
        <taxon>Bacteria</taxon>
        <taxon>Bacillati</taxon>
        <taxon>Bacillota</taxon>
        <taxon>Bacilli</taxon>
        <taxon>Bacillales</taxon>
        <taxon>Bacillaceae</taxon>
        <taxon>Shouchella</taxon>
    </lineage>
</organism>